<dbReference type="PANTHER" id="PTHR47260">
    <property type="entry name" value="UPF0644 PROTEIN PB2B4.06"/>
    <property type="match status" value="1"/>
</dbReference>
<name>A0A1B2JI29_PICPA</name>
<gene>
    <name evidence="2" type="ORF">ATY40_BA7504374</name>
</gene>
<dbReference type="InterPro" id="IPR029069">
    <property type="entry name" value="HotDog_dom_sf"/>
</dbReference>
<evidence type="ECO:0000313" key="2">
    <source>
        <dbReference type="EMBL" id="ANZ77694.1"/>
    </source>
</evidence>
<dbReference type="InterPro" id="IPR052061">
    <property type="entry name" value="PTE-AB_protein"/>
</dbReference>
<dbReference type="InterPro" id="IPR006683">
    <property type="entry name" value="Thioestr_dom"/>
</dbReference>
<keyword evidence="3" id="KW-1185">Reference proteome</keyword>
<dbReference type="EMBL" id="CP014587">
    <property type="protein sequence ID" value="ANZ77694.1"/>
    <property type="molecule type" value="Genomic_DNA"/>
</dbReference>
<reference evidence="2 3" key="1">
    <citation type="submission" date="2016-02" db="EMBL/GenBank/DDBJ databases">
        <title>Comparative genomic and transcriptomic foundation for Pichia pastoris.</title>
        <authorList>
            <person name="Love K.R."/>
            <person name="Shah K.A."/>
            <person name="Whittaker C.A."/>
            <person name="Wu J."/>
            <person name="Bartlett M.C."/>
            <person name="Ma D."/>
            <person name="Leeson R.L."/>
            <person name="Priest M."/>
            <person name="Young S.K."/>
            <person name="Love J.C."/>
        </authorList>
    </citation>
    <scope>NUCLEOTIDE SEQUENCE [LARGE SCALE GENOMIC DNA]</scope>
    <source>
        <strain evidence="2 3">ATCC 28485</strain>
    </source>
</reference>
<evidence type="ECO:0000313" key="3">
    <source>
        <dbReference type="Proteomes" id="UP000094565"/>
    </source>
</evidence>
<dbReference type="PANTHER" id="PTHR47260:SF1">
    <property type="entry name" value="UPF0644 PROTEIN PB2B4.06"/>
    <property type="match status" value="1"/>
</dbReference>
<dbReference type="Proteomes" id="UP000094565">
    <property type="component" value="Chromosome 4"/>
</dbReference>
<feature type="domain" description="Thioesterase" evidence="1">
    <location>
        <begin position="90"/>
        <end position="155"/>
    </location>
</feature>
<dbReference type="Gene3D" id="3.10.129.10">
    <property type="entry name" value="Hotdog Thioesterase"/>
    <property type="match status" value="1"/>
</dbReference>
<proteinExistence type="predicted"/>
<accession>A0A1B2JI29</accession>
<dbReference type="Pfam" id="PF03061">
    <property type="entry name" value="4HBT"/>
    <property type="match status" value="1"/>
</dbReference>
<protein>
    <submittedName>
        <fullName evidence="2">BA75_04374T0</fullName>
    </submittedName>
</protein>
<sequence length="187" mass="20799">MDPHSTVLQHPYYIYLRDESQFTEVHHALQIDESKNKVSLTGNTLSGEHKIAKHPVIFSMVEHLENSNELNENKLIAIFHLGSEVCGHPGIVHGGMLATLLDENLCRCAFPLFSGKIGVTASLKIDYRSPTLANSFVVLKAWTTSKDGRKIHVKGIIETLSMNSDAPKLLAEAEMLVIEPRWADKLS</sequence>
<dbReference type="CDD" id="cd03443">
    <property type="entry name" value="PaaI_thioesterase"/>
    <property type="match status" value="1"/>
</dbReference>
<dbReference type="OrthoDB" id="506431at2759"/>
<organism evidence="2 3">
    <name type="scientific">Komagataella pastoris</name>
    <name type="common">Yeast</name>
    <name type="synonym">Pichia pastoris</name>
    <dbReference type="NCBI Taxonomy" id="4922"/>
    <lineage>
        <taxon>Eukaryota</taxon>
        <taxon>Fungi</taxon>
        <taxon>Dikarya</taxon>
        <taxon>Ascomycota</taxon>
        <taxon>Saccharomycotina</taxon>
        <taxon>Pichiomycetes</taxon>
        <taxon>Pichiales</taxon>
        <taxon>Pichiaceae</taxon>
        <taxon>Komagataella</taxon>
    </lineage>
</organism>
<evidence type="ECO:0000259" key="1">
    <source>
        <dbReference type="Pfam" id="PF03061"/>
    </source>
</evidence>
<dbReference type="SUPFAM" id="SSF54637">
    <property type="entry name" value="Thioesterase/thiol ester dehydrase-isomerase"/>
    <property type="match status" value="1"/>
</dbReference>
<dbReference type="AlphaFoldDB" id="A0A1B2JI29"/>